<feature type="transmembrane region" description="Helical" evidence="5">
    <location>
        <begin position="12"/>
        <end position="34"/>
    </location>
</feature>
<evidence type="ECO:0000256" key="2">
    <source>
        <dbReference type="ARBA" id="ARBA00022692"/>
    </source>
</evidence>
<evidence type="ECO:0000256" key="4">
    <source>
        <dbReference type="ARBA" id="ARBA00023136"/>
    </source>
</evidence>
<dbReference type="InterPro" id="IPR044878">
    <property type="entry name" value="UbiA_sf"/>
</dbReference>
<evidence type="ECO:0000313" key="6">
    <source>
        <dbReference type="EMBL" id="KXA97130.1"/>
    </source>
</evidence>
<feature type="transmembrane region" description="Helical" evidence="5">
    <location>
        <begin position="268"/>
        <end position="286"/>
    </location>
</feature>
<keyword evidence="7" id="KW-1185">Reference proteome</keyword>
<gene>
    <name evidence="6" type="ORF">AKJ37_03670</name>
</gene>
<keyword evidence="4 5" id="KW-0472">Membrane</keyword>
<evidence type="ECO:0000256" key="3">
    <source>
        <dbReference type="ARBA" id="ARBA00022989"/>
    </source>
</evidence>
<evidence type="ECO:0000256" key="1">
    <source>
        <dbReference type="ARBA" id="ARBA00004651"/>
    </source>
</evidence>
<dbReference type="PANTHER" id="PTHR42723">
    <property type="entry name" value="CHLOROPHYLL SYNTHASE"/>
    <property type="match status" value="1"/>
</dbReference>
<feature type="transmembrane region" description="Helical" evidence="5">
    <location>
        <begin position="198"/>
        <end position="222"/>
    </location>
</feature>
<keyword evidence="2 5" id="KW-0812">Transmembrane</keyword>
<feature type="transmembrane region" description="Helical" evidence="5">
    <location>
        <begin position="159"/>
        <end position="177"/>
    </location>
</feature>
<dbReference type="EMBL" id="LHXR01000043">
    <property type="protein sequence ID" value="KXA97130.1"/>
    <property type="molecule type" value="Genomic_DNA"/>
</dbReference>
<dbReference type="AlphaFoldDB" id="A0A133USL8"/>
<comment type="subcellular location">
    <subcellularLocation>
        <location evidence="1">Cell membrane</location>
        <topology evidence="1">Multi-pass membrane protein</topology>
    </subcellularLocation>
</comment>
<keyword evidence="3 5" id="KW-1133">Transmembrane helix</keyword>
<dbReference type="NCBIfam" id="NF009523">
    <property type="entry name" value="PRK12884.1"/>
    <property type="match status" value="1"/>
</dbReference>
<comment type="caution">
    <text evidence="6">The sequence shown here is derived from an EMBL/GenBank/DDBJ whole genome shotgun (WGS) entry which is preliminary data.</text>
</comment>
<feature type="transmembrane region" description="Helical" evidence="5">
    <location>
        <begin position="132"/>
        <end position="153"/>
    </location>
</feature>
<evidence type="ECO:0000256" key="5">
    <source>
        <dbReference type="SAM" id="Phobius"/>
    </source>
</evidence>
<dbReference type="CDD" id="cd13961">
    <property type="entry name" value="PT_UbiA_DGGGPS"/>
    <property type="match status" value="1"/>
</dbReference>
<evidence type="ECO:0000313" key="7">
    <source>
        <dbReference type="Proteomes" id="UP000070463"/>
    </source>
</evidence>
<dbReference type="PANTHER" id="PTHR42723:SF1">
    <property type="entry name" value="CHLOROPHYLL SYNTHASE, CHLOROPLASTIC"/>
    <property type="match status" value="1"/>
</dbReference>
<accession>A0A133USL8</accession>
<dbReference type="Pfam" id="PF01040">
    <property type="entry name" value="UbiA"/>
    <property type="match status" value="1"/>
</dbReference>
<dbReference type="Gene3D" id="1.10.357.140">
    <property type="entry name" value="UbiA prenyltransferase"/>
    <property type="match status" value="1"/>
</dbReference>
<feature type="transmembrane region" description="Helical" evidence="5">
    <location>
        <begin position="234"/>
        <end position="256"/>
    </location>
</feature>
<evidence type="ECO:0008006" key="8">
    <source>
        <dbReference type="Google" id="ProtNLM"/>
    </source>
</evidence>
<dbReference type="GO" id="GO:0016765">
    <property type="term" value="F:transferase activity, transferring alkyl or aryl (other than methyl) groups"/>
    <property type="evidence" value="ECO:0007669"/>
    <property type="project" value="InterPro"/>
</dbReference>
<feature type="transmembrane region" description="Helical" evidence="5">
    <location>
        <begin position="85"/>
        <end position="103"/>
    </location>
</feature>
<protein>
    <recommendedName>
        <fullName evidence="8">Prenyltransferase</fullName>
    </recommendedName>
</protein>
<dbReference type="Proteomes" id="UP000070463">
    <property type="component" value="Unassembled WGS sequence"/>
</dbReference>
<proteinExistence type="predicted"/>
<reference evidence="6 7" key="1">
    <citation type="journal article" date="2016" name="Sci. Rep.">
        <title>Metabolic traits of an uncultured archaeal lineage -MSBL1- from brine pools of the Red Sea.</title>
        <authorList>
            <person name="Mwirichia R."/>
            <person name="Alam I."/>
            <person name="Rashid M."/>
            <person name="Vinu M."/>
            <person name="Ba-Alawi W."/>
            <person name="Anthony Kamau A."/>
            <person name="Kamanda Ngugi D."/>
            <person name="Goker M."/>
            <person name="Klenk H.P."/>
            <person name="Bajic V."/>
            <person name="Stingl U."/>
        </authorList>
    </citation>
    <scope>NUCLEOTIDE SEQUENCE [LARGE SCALE GENOMIC DNA]</scope>
    <source>
        <strain evidence="6">SCGC-AAA259I09</strain>
    </source>
</reference>
<name>A0A133USL8_9EURY</name>
<dbReference type="InterPro" id="IPR000537">
    <property type="entry name" value="UbiA_prenyltransferase"/>
</dbReference>
<dbReference type="GO" id="GO:0005886">
    <property type="term" value="C:plasma membrane"/>
    <property type="evidence" value="ECO:0007669"/>
    <property type="project" value="UniProtKB-SubCell"/>
</dbReference>
<sequence>MKTAKALWDLMRLDHGFMLFIAVLIGALIGQQGLPPADKLIFAFFTPMFLEASTFSLNDYFDFEVDRRNERLDRPLVRGDLEPRTALYVFFILFPLGILAAWFVNWVCFLIATITGFLSIVYDVWMKKVKLLGNFYIAYIMAIPFIFGGTAVSTNIPPIVILLSIIAFLTGVGREIMKDIMDFEGDKARRVKSFPKYLGIRKSGLLAAFFYVIAVAISPIPFLFHIGGGYYLNYYYLGIVLITDVILLYTSAKLSFEREVDFKFYRKLTLIAIFIGLIAFLVGAFVG</sequence>
<dbReference type="InterPro" id="IPR050475">
    <property type="entry name" value="Prenyltransferase_related"/>
</dbReference>
<organism evidence="6 7">
    <name type="scientific">candidate division MSBL1 archaeon SCGC-AAA259I09</name>
    <dbReference type="NCBI Taxonomy" id="1698267"/>
    <lineage>
        <taxon>Archaea</taxon>
        <taxon>Methanobacteriati</taxon>
        <taxon>Methanobacteriota</taxon>
        <taxon>candidate division MSBL1</taxon>
    </lineage>
</organism>
<dbReference type="Gene3D" id="1.20.120.1780">
    <property type="entry name" value="UbiA prenyltransferase"/>
    <property type="match status" value="1"/>
</dbReference>